<evidence type="ECO:0000313" key="5">
    <source>
        <dbReference type="Proteomes" id="UP000717585"/>
    </source>
</evidence>
<dbReference type="OrthoDB" id="298012at2759"/>
<comment type="caution">
    <text evidence="4">The sequence shown here is derived from an EMBL/GenBank/DDBJ whole genome shotgun (WGS) entry which is preliminary data.</text>
</comment>
<evidence type="ECO:0000256" key="1">
    <source>
        <dbReference type="ARBA" id="ARBA00023002"/>
    </source>
</evidence>
<evidence type="ECO:0000313" key="4">
    <source>
        <dbReference type="EMBL" id="KAG9393026.1"/>
    </source>
</evidence>
<dbReference type="GO" id="GO:0051287">
    <property type="term" value="F:NAD binding"/>
    <property type="evidence" value="ECO:0007669"/>
    <property type="project" value="InterPro"/>
</dbReference>
<dbReference type="InterPro" id="IPR006140">
    <property type="entry name" value="D-isomer_DH_NAD-bd"/>
</dbReference>
<dbReference type="PANTHER" id="PTHR43333:SF1">
    <property type="entry name" value="D-ISOMER SPECIFIC 2-HYDROXYACID DEHYDROGENASE NAD-BINDING DOMAIN-CONTAINING PROTEIN"/>
    <property type="match status" value="1"/>
</dbReference>
<keyword evidence="5" id="KW-1185">Reference proteome</keyword>
<keyword evidence="1" id="KW-0560">Oxidoreductase</keyword>
<dbReference type="CDD" id="cd05300">
    <property type="entry name" value="2-Hacid_dh_1"/>
    <property type="match status" value="1"/>
</dbReference>
<proteinExistence type="predicted"/>
<dbReference type="PANTHER" id="PTHR43333">
    <property type="entry name" value="2-HACID_DH_C DOMAIN-CONTAINING PROTEIN"/>
    <property type="match status" value="1"/>
</dbReference>
<gene>
    <name evidence="4" type="ORF">J8273_5629</name>
</gene>
<feature type="domain" description="D-isomer specific 2-hydroxyacid dehydrogenase NAD-binding" evidence="3">
    <location>
        <begin position="231"/>
        <end position="404"/>
    </location>
</feature>
<protein>
    <submittedName>
        <fullName evidence="4">D-isomer specific 2-hydroxyacid dehydrogenase, NAD binding domain</fullName>
    </submittedName>
</protein>
<dbReference type="GO" id="GO:0016491">
    <property type="term" value="F:oxidoreductase activity"/>
    <property type="evidence" value="ECO:0007669"/>
    <property type="project" value="UniProtKB-KW"/>
</dbReference>
<dbReference type="Proteomes" id="UP000717585">
    <property type="component" value="Unassembled WGS sequence"/>
</dbReference>
<evidence type="ECO:0000256" key="2">
    <source>
        <dbReference type="ARBA" id="ARBA00023027"/>
    </source>
</evidence>
<keyword evidence="2" id="KW-0520">NAD</keyword>
<dbReference type="Pfam" id="PF02826">
    <property type="entry name" value="2-Hacid_dh_C"/>
    <property type="match status" value="1"/>
</dbReference>
<name>A0A8J6E1G3_9EUKA</name>
<dbReference type="AlphaFoldDB" id="A0A8J6E1G3"/>
<dbReference type="SUPFAM" id="SSF51735">
    <property type="entry name" value="NAD(P)-binding Rossmann-fold domains"/>
    <property type="match status" value="1"/>
</dbReference>
<reference evidence="4" key="1">
    <citation type="submission" date="2021-05" db="EMBL/GenBank/DDBJ databases">
        <title>A free-living protist that lacks canonical eukaryotic 1 DNA replication and segregation systems.</title>
        <authorList>
            <person name="Salas-Leiva D.E."/>
            <person name="Tromer E.C."/>
            <person name="Curtis B.A."/>
            <person name="Jerlstrom-Hultqvist J."/>
            <person name="Kolisko M."/>
            <person name="Yi Z."/>
            <person name="Salas-Leiva J.S."/>
            <person name="Gallot-Lavallee L."/>
            <person name="Kops G.J.P.L."/>
            <person name="Archibald J.M."/>
            <person name="Simpson A.G.B."/>
            <person name="Roger A.J."/>
        </authorList>
    </citation>
    <scope>NUCLEOTIDE SEQUENCE</scope>
    <source>
        <strain evidence="4">BICM</strain>
    </source>
</reference>
<evidence type="ECO:0000259" key="3">
    <source>
        <dbReference type="Pfam" id="PF02826"/>
    </source>
</evidence>
<sequence>MPALVYPTRRVPEGRKMSTVVAIEVPNGFNRDDWTEFHDNYERYLENDASAPPISAILAASSESSYSMEQWPCVLLYTSIHDGKDHFFTSFAQFQAFFEHELSEPLTRPLKARQAAAFRQAMTAMCNCIQMGTYLLYIEAAEADQAEYYTALADLVSDGHIGLTTDRARTTILLADPPLVSSSLVDFSSLKWFQSTFAGIDSLTSAGMRRDYTLTNIKGIFGQLISEYVIGNLICHLRSFHQLKSQQQAGQWAPVPYRSLRGLVAVVLGTGSIGLELAQNLTHLGLEVHGANTTGMLPEPHCFRSVARLADLGPVLARAAVVVSTLPDTPATHDTLDTALFSQCSGAALFNVGRGTAVNDADLLTAIEQGHVAHAFLDVFRDEPLPQSHPFWACPGVTVTPHVAAVSFPSDVVSLFRENLRRYLTGEGLLNVVDFDKGY</sequence>
<dbReference type="Gene3D" id="3.40.50.720">
    <property type="entry name" value="NAD(P)-binding Rossmann-like Domain"/>
    <property type="match status" value="2"/>
</dbReference>
<organism evidence="4 5">
    <name type="scientific">Carpediemonas membranifera</name>
    <dbReference type="NCBI Taxonomy" id="201153"/>
    <lineage>
        <taxon>Eukaryota</taxon>
        <taxon>Metamonada</taxon>
        <taxon>Carpediemonas-like organisms</taxon>
        <taxon>Carpediemonas</taxon>
    </lineage>
</organism>
<dbReference type="EMBL" id="JAHDYR010000027">
    <property type="protein sequence ID" value="KAG9393026.1"/>
    <property type="molecule type" value="Genomic_DNA"/>
</dbReference>
<dbReference type="InterPro" id="IPR036291">
    <property type="entry name" value="NAD(P)-bd_dom_sf"/>
</dbReference>
<accession>A0A8J6E1G3</accession>